<evidence type="ECO:0000313" key="2">
    <source>
        <dbReference type="Proteomes" id="UP000234190"/>
    </source>
</evidence>
<keyword evidence="2" id="KW-1185">Reference proteome</keyword>
<dbReference type="EMBL" id="PDNW01000003">
    <property type="protein sequence ID" value="PLC51103.1"/>
    <property type="molecule type" value="Genomic_DNA"/>
</dbReference>
<protein>
    <submittedName>
        <fullName evidence="1">Uncharacterized protein</fullName>
    </submittedName>
</protein>
<sequence>MYLYGGLYSLVEAFNQGRQDEARQMSEQIEQLSAALQVALAYMEDAHRGAALQPHDCEAIARHIRVALRIEP</sequence>
<accession>A0A2N4U7W5</accession>
<organism evidence="1 2">
    <name type="scientific">Pollutimonas subterranea</name>
    <dbReference type="NCBI Taxonomy" id="2045210"/>
    <lineage>
        <taxon>Bacteria</taxon>
        <taxon>Pseudomonadati</taxon>
        <taxon>Pseudomonadota</taxon>
        <taxon>Betaproteobacteria</taxon>
        <taxon>Burkholderiales</taxon>
        <taxon>Alcaligenaceae</taxon>
        <taxon>Pollutimonas</taxon>
    </lineage>
</organism>
<dbReference type="AlphaFoldDB" id="A0A2N4U7W5"/>
<dbReference type="Proteomes" id="UP000234190">
    <property type="component" value="Unassembled WGS sequence"/>
</dbReference>
<reference evidence="1 2" key="1">
    <citation type="submission" date="2017-10" db="EMBL/GenBank/DDBJ databases">
        <title>Two draft genome sequences of Pusillimonas sp. strains isolated from a nitrate- and radionuclide-contaminated groundwater in Russia.</title>
        <authorList>
            <person name="Grouzdev D.S."/>
            <person name="Tourova T.P."/>
            <person name="Goeva M.A."/>
            <person name="Babich T.L."/>
            <person name="Sokolova D.S."/>
            <person name="Abdullin R."/>
            <person name="Poltaraus A.B."/>
            <person name="Toshchakov S.V."/>
            <person name="Nazina T.N."/>
        </authorList>
    </citation>
    <scope>NUCLEOTIDE SEQUENCE [LARGE SCALE GENOMIC DNA]</scope>
    <source>
        <strain evidence="1 2">JR1/69-3-13</strain>
    </source>
</reference>
<gene>
    <name evidence="1" type="ORF">CR159_05795</name>
</gene>
<evidence type="ECO:0000313" key="1">
    <source>
        <dbReference type="EMBL" id="PLC51103.1"/>
    </source>
</evidence>
<comment type="caution">
    <text evidence="1">The sequence shown here is derived from an EMBL/GenBank/DDBJ whole genome shotgun (WGS) entry which is preliminary data.</text>
</comment>
<name>A0A2N4U7W5_9BURK</name>
<proteinExistence type="predicted"/>